<dbReference type="EMBL" id="JBHULK010000004">
    <property type="protein sequence ID" value="MFD2535614.1"/>
    <property type="molecule type" value="Genomic_DNA"/>
</dbReference>
<proteinExistence type="predicted"/>
<dbReference type="Pfam" id="PF01266">
    <property type="entry name" value="DAO"/>
    <property type="match status" value="1"/>
</dbReference>
<gene>
    <name evidence="2" type="ORF">ACFSQS_10920</name>
</gene>
<dbReference type="EC" id="1.-.-.-" evidence="2"/>
<comment type="caution">
    <text evidence="2">The sequence shown here is derived from an EMBL/GenBank/DDBJ whole genome shotgun (WGS) entry which is preliminary data.</text>
</comment>
<dbReference type="PANTHER" id="PTHR13847">
    <property type="entry name" value="SARCOSINE DEHYDROGENASE-RELATED"/>
    <property type="match status" value="1"/>
</dbReference>
<dbReference type="InterPro" id="IPR006076">
    <property type="entry name" value="FAD-dep_OxRdtase"/>
</dbReference>
<dbReference type="InterPro" id="IPR036188">
    <property type="entry name" value="FAD/NAD-bd_sf"/>
</dbReference>
<dbReference type="PANTHER" id="PTHR13847:SF281">
    <property type="entry name" value="FAD DEPENDENT OXIDOREDUCTASE DOMAIN-CONTAINING PROTEIN"/>
    <property type="match status" value="1"/>
</dbReference>
<accession>A0ABW5JTF4</accession>
<dbReference type="Gene3D" id="3.50.50.60">
    <property type="entry name" value="FAD/NAD(P)-binding domain"/>
    <property type="match status" value="1"/>
</dbReference>
<protein>
    <submittedName>
        <fullName evidence="2">NAD(P)/FAD-dependent oxidoreductase</fullName>
        <ecNumber evidence="2">1.-.-.-</ecNumber>
    </submittedName>
</protein>
<feature type="domain" description="FAD dependent oxidoreductase" evidence="1">
    <location>
        <begin position="16"/>
        <end position="374"/>
    </location>
</feature>
<dbReference type="SUPFAM" id="SSF51905">
    <property type="entry name" value="FAD/NAD(P)-binding domain"/>
    <property type="match status" value="1"/>
</dbReference>
<reference evidence="3" key="1">
    <citation type="journal article" date="2019" name="Int. J. Syst. Evol. Microbiol.">
        <title>The Global Catalogue of Microorganisms (GCM) 10K type strain sequencing project: providing services to taxonomists for standard genome sequencing and annotation.</title>
        <authorList>
            <consortium name="The Broad Institute Genomics Platform"/>
            <consortium name="The Broad Institute Genome Sequencing Center for Infectious Disease"/>
            <person name="Wu L."/>
            <person name="Ma J."/>
        </authorList>
    </citation>
    <scope>NUCLEOTIDE SEQUENCE [LARGE SCALE GENOMIC DNA]</scope>
    <source>
        <strain evidence="3">KCTC 42903</strain>
    </source>
</reference>
<evidence type="ECO:0000313" key="2">
    <source>
        <dbReference type="EMBL" id="MFD2535614.1"/>
    </source>
</evidence>
<dbReference type="RefSeq" id="WP_388018441.1">
    <property type="nucleotide sequence ID" value="NZ_JBHUDT010000004.1"/>
</dbReference>
<evidence type="ECO:0000259" key="1">
    <source>
        <dbReference type="Pfam" id="PF01266"/>
    </source>
</evidence>
<dbReference type="Gene3D" id="3.30.9.10">
    <property type="entry name" value="D-Amino Acid Oxidase, subunit A, domain 2"/>
    <property type="match status" value="1"/>
</dbReference>
<dbReference type="Proteomes" id="UP001597441">
    <property type="component" value="Unassembled WGS sequence"/>
</dbReference>
<organism evidence="2 3">
    <name type="scientific">Gelatiniphilus marinus</name>
    <dbReference type="NCBI Taxonomy" id="1759464"/>
    <lineage>
        <taxon>Bacteria</taxon>
        <taxon>Pseudomonadati</taxon>
        <taxon>Bacteroidota</taxon>
        <taxon>Flavobacteriia</taxon>
        <taxon>Flavobacteriales</taxon>
        <taxon>Flavobacteriaceae</taxon>
        <taxon>Gelatiniphilus</taxon>
    </lineage>
</organism>
<keyword evidence="3" id="KW-1185">Reference proteome</keyword>
<sequence>MNLSYWEIKSWLTQVDYTIVGSGIVGLNCALSLKERFPKANILILEKGMLPQGASTKNAGFACFGSLSEILDDLKTHTEEDVVNLVKKRVNGLKLLRHTLGDANINYKQLGGFELFTELDSGLFEACISKKEAINKLLKPVFNHDVFSLKNNSFNFKNIKNQYVFNSFEGQIDTGKMMDSLIHLVSKSGIKLLNNVVVESFSEDSDSVKIKTNQFEFSTSKLLIATNGFASQLINEKVKPARAQVLITKPIKDLQIKGTFHLEKGYYYFRNIDDRILLGGGRNLDFKAEETTELKQTELIQNKLETLLKTTILPETPFQVDYRWSGIMGVGSRLLSGQKKAIVKPFSNNVFCGVRLGGMGVAIGSLVGKELADLI</sequence>
<evidence type="ECO:0000313" key="3">
    <source>
        <dbReference type="Proteomes" id="UP001597441"/>
    </source>
</evidence>
<name>A0ABW5JTF4_9FLAO</name>
<dbReference type="GO" id="GO:0016491">
    <property type="term" value="F:oxidoreductase activity"/>
    <property type="evidence" value="ECO:0007669"/>
    <property type="project" value="UniProtKB-KW"/>
</dbReference>
<keyword evidence="2" id="KW-0560">Oxidoreductase</keyword>